<protein>
    <recommendedName>
        <fullName evidence="1">Transcriptional regulator SbtR-like C-terminal domain-containing protein</fullName>
    </recommendedName>
</protein>
<evidence type="ECO:0000259" key="1">
    <source>
        <dbReference type="Pfam" id="PF21597"/>
    </source>
</evidence>
<dbReference type="InterPro" id="IPR036271">
    <property type="entry name" value="Tet_transcr_reg_TetR-rel_C_sf"/>
</dbReference>
<dbReference type="RefSeq" id="WP_192776974.1">
    <property type="nucleotide sequence ID" value="NZ_BAAASY010000039.1"/>
</dbReference>
<dbReference type="EMBL" id="JADBEF010000001">
    <property type="protein sequence ID" value="MBE1562208.1"/>
    <property type="molecule type" value="Genomic_DNA"/>
</dbReference>
<sequence>MVRRAQADGDLRDDVDAGDLALMMALLLRPIPGLRAELTQRSVDRYLALMLDGLRAGPDIQRLPDSGIGLADFGGA</sequence>
<feature type="domain" description="Transcriptional regulator SbtR-like C-terminal" evidence="1">
    <location>
        <begin position="2"/>
        <end position="56"/>
    </location>
</feature>
<evidence type="ECO:0000313" key="2">
    <source>
        <dbReference type="EMBL" id="MBE1562208.1"/>
    </source>
</evidence>
<comment type="caution">
    <text evidence="2">The sequence shown here is derived from an EMBL/GenBank/DDBJ whole genome shotgun (WGS) entry which is preliminary data.</text>
</comment>
<dbReference type="SUPFAM" id="SSF48498">
    <property type="entry name" value="Tetracyclin repressor-like, C-terminal domain"/>
    <property type="match status" value="1"/>
</dbReference>
<name>A0ABR9KJK3_9ACTN</name>
<reference evidence="2 3" key="1">
    <citation type="submission" date="2020-10" db="EMBL/GenBank/DDBJ databases">
        <title>Sequencing the genomes of 1000 actinobacteria strains.</title>
        <authorList>
            <person name="Klenk H.-P."/>
        </authorList>
    </citation>
    <scope>NUCLEOTIDE SEQUENCE [LARGE SCALE GENOMIC DNA]</scope>
    <source>
        <strain evidence="2 3">DSM 43748</strain>
    </source>
</reference>
<accession>A0ABR9KJK3</accession>
<proteinExistence type="predicted"/>
<dbReference type="Proteomes" id="UP000661607">
    <property type="component" value="Unassembled WGS sequence"/>
</dbReference>
<dbReference type="Gene3D" id="1.10.357.10">
    <property type="entry name" value="Tetracycline Repressor, domain 2"/>
    <property type="match status" value="1"/>
</dbReference>
<dbReference type="Pfam" id="PF21597">
    <property type="entry name" value="TetR_C_43"/>
    <property type="match status" value="1"/>
</dbReference>
<organism evidence="2 3">
    <name type="scientific">Nonomuraea africana</name>
    <dbReference type="NCBI Taxonomy" id="46171"/>
    <lineage>
        <taxon>Bacteria</taxon>
        <taxon>Bacillati</taxon>
        <taxon>Actinomycetota</taxon>
        <taxon>Actinomycetes</taxon>
        <taxon>Streptosporangiales</taxon>
        <taxon>Streptosporangiaceae</taxon>
        <taxon>Nonomuraea</taxon>
    </lineage>
</organism>
<evidence type="ECO:0000313" key="3">
    <source>
        <dbReference type="Proteomes" id="UP000661607"/>
    </source>
</evidence>
<dbReference type="InterPro" id="IPR049445">
    <property type="entry name" value="TetR_SbtR-like_C"/>
</dbReference>
<keyword evidence="3" id="KW-1185">Reference proteome</keyword>
<gene>
    <name evidence="2" type="ORF">H4W81_004987</name>
</gene>